<evidence type="ECO:0000259" key="2">
    <source>
        <dbReference type="Pfam" id="PF11443"/>
    </source>
</evidence>
<dbReference type="InterPro" id="IPR058580">
    <property type="entry name" value="DUF2828"/>
</dbReference>
<feature type="domain" description="DUF2828" evidence="2">
    <location>
        <begin position="704"/>
        <end position="809"/>
    </location>
</feature>
<evidence type="ECO:0000313" key="4">
    <source>
        <dbReference type="EMBL" id="KAF8911678.1"/>
    </source>
</evidence>
<dbReference type="OrthoDB" id="1149618at2759"/>
<evidence type="ECO:0000256" key="1">
    <source>
        <dbReference type="SAM" id="Coils"/>
    </source>
</evidence>
<dbReference type="Pfam" id="PF25043">
    <property type="entry name" value="DUF7788"/>
    <property type="match status" value="1"/>
</dbReference>
<dbReference type="AlphaFoldDB" id="A0A9P5P144"/>
<feature type="domain" description="DUF2828" evidence="2">
    <location>
        <begin position="419"/>
        <end position="670"/>
    </location>
</feature>
<dbReference type="InterPro" id="IPR011205">
    <property type="entry name" value="UCP015417_vWA"/>
</dbReference>
<dbReference type="InterPro" id="IPR056690">
    <property type="entry name" value="DUF7788"/>
</dbReference>
<comment type="caution">
    <text evidence="4">The sequence shown here is derived from an EMBL/GenBank/DDBJ whole genome shotgun (WGS) entry which is preliminary data.</text>
</comment>
<reference evidence="4" key="1">
    <citation type="submission" date="2020-11" db="EMBL/GenBank/DDBJ databases">
        <authorList>
            <consortium name="DOE Joint Genome Institute"/>
            <person name="Ahrendt S."/>
            <person name="Riley R."/>
            <person name="Andreopoulos W."/>
            <person name="LaButti K."/>
            <person name="Pangilinan J."/>
            <person name="Ruiz-duenas F.J."/>
            <person name="Barrasa J.M."/>
            <person name="Sanchez-Garcia M."/>
            <person name="Camarero S."/>
            <person name="Miyauchi S."/>
            <person name="Serrano A."/>
            <person name="Linde D."/>
            <person name="Babiker R."/>
            <person name="Drula E."/>
            <person name="Ayuso-Fernandez I."/>
            <person name="Pacheco R."/>
            <person name="Padilla G."/>
            <person name="Ferreira P."/>
            <person name="Barriuso J."/>
            <person name="Kellner H."/>
            <person name="Castanera R."/>
            <person name="Alfaro M."/>
            <person name="Ramirez L."/>
            <person name="Pisabarro A.G."/>
            <person name="Kuo A."/>
            <person name="Tritt A."/>
            <person name="Lipzen A."/>
            <person name="He G."/>
            <person name="Yan M."/>
            <person name="Ng V."/>
            <person name="Cullen D."/>
            <person name="Martin F."/>
            <person name="Rosso M.-N."/>
            <person name="Henrissat B."/>
            <person name="Hibbett D."/>
            <person name="Martinez A.T."/>
            <person name="Grigoriev I.V."/>
        </authorList>
    </citation>
    <scope>NUCLEOTIDE SEQUENCE</scope>
    <source>
        <strain evidence="4">AH 44721</strain>
    </source>
</reference>
<feature type="coiled-coil region" evidence="1">
    <location>
        <begin position="770"/>
        <end position="797"/>
    </location>
</feature>
<keyword evidence="1" id="KW-0175">Coiled coil</keyword>
<dbReference type="InterPro" id="IPR036465">
    <property type="entry name" value="vWFA_dom_sf"/>
</dbReference>
<accession>A0A9P5P144</accession>
<dbReference type="PANTHER" id="PTHR31373:SF27">
    <property type="entry name" value="TROVE DOMAIN-CONTAINING PROTEIN"/>
    <property type="match status" value="1"/>
</dbReference>
<evidence type="ECO:0000259" key="3">
    <source>
        <dbReference type="Pfam" id="PF25043"/>
    </source>
</evidence>
<dbReference type="Gene3D" id="3.40.50.410">
    <property type="entry name" value="von Willebrand factor, type A domain"/>
    <property type="match status" value="1"/>
</dbReference>
<evidence type="ECO:0000313" key="5">
    <source>
        <dbReference type="Proteomes" id="UP000724874"/>
    </source>
</evidence>
<gene>
    <name evidence="4" type="ORF">CPB84DRAFT_1743043</name>
</gene>
<proteinExistence type="predicted"/>
<protein>
    <submittedName>
        <fullName evidence="4">Uncharacterized protein</fullName>
    </submittedName>
</protein>
<dbReference type="Pfam" id="PF11443">
    <property type="entry name" value="DUF2828"/>
    <property type="match status" value="2"/>
</dbReference>
<name>A0A9P5P144_GYMJU</name>
<sequence>MVLLASPATISFFLVPYLSSYLPSFPCTSGRPLGKIRLIEFEIWRQIWPTLLIAVESVASFVHVCYYRKGMHVLRNYNSEEDEEYAREVERETRLVRAQGLPDSAVYNPPTYNQAQPGTQTMQIPAPHPSSGVVATAFMVCVCVTGGLRYPNTPLQRDCNGAGLNGLYRSEIYDLARNFDKKVVFDIFWNTGVPRQAIKGLSSKPACATIPQYPAKFRSLKWKLPTTKGDRTQYISDDNWKPIGPFPRAFDSYGDGSLYIVDSPGNVDGHMNILARTSADGAWMYLAADSAQHWKLITGEAKIKVGVPGHPYFCVHHDKAKAESILGMYERRFSVLLRPRANRERFPMASNTTSVSTSMARTSTRNFLLPEIPELFKKDFLDILLPSANDAMQVESQAAPVSTNPMMDALKATTHQTYTENMAMAYSSTLSPTLDAFRGISRYTSGPEMARYLDSAWKEDPNLTLRIIWNLRSIHDGKGEKEAFYDAFGWLYDKHPRTAISNLHLLVEPVCAPSKKKELKSATAHGYWKDLLNIVALATVDELVGSTGVSHFLHSPRTPARRTSLRIKVKTGTRDDRIAAAQAANDKAKEVAEAQHRIKQAQAHHRLEKKLTDPKFRALFIAVARLFSDQLIKDIKVLDEIEKLGPGGDRIALLKTISLAGKWAPTPTLLMIKSQTLLPPSLNFSMVPHRAAQGFFMPRASHVCNRWKEIKYNRVPSICMQNNTEHFFKHDSEGFEAYLTSVENNKRSISGATLLPHELIRHDFGGGRGKKKTSDEMKAYKKRLAETQLRVVEAQWKTLIAKLQESGSIESALAVCDVSGSMGSLNGYSYGKGDRKTVEPILPAVSLSLVLAHLAKPPFDGGFITFSSSPEFVKVDRAQSLYDQVMGMSRTQWEMNTNLQSVFVNLLLPLAIKNHVKPEDMIKRLFIFSDMQFDACQPSGMQNKTKWETNYDVIEKKYREAGYEVPQIVYWDLSAGTPTTVETESDRAGVAMMNGFSPAMLKVFMGEQEAEEEEAKKEEMEWQSVGEDGESVTVVEKAKEDAFNPVNVMKKALGRRSFDGLVVVD</sequence>
<dbReference type="Proteomes" id="UP000724874">
    <property type="component" value="Unassembled WGS sequence"/>
</dbReference>
<dbReference type="PANTHER" id="PTHR31373">
    <property type="entry name" value="OS06G0652100 PROTEIN"/>
    <property type="match status" value="1"/>
</dbReference>
<keyword evidence="5" id="KW-1185">Reference proteome</keyword>
<feature type="domain" description="DUF7788" evidence="3">
    <location>
        <begin position="811"/>
        <end position="1052"/>
    </location>
</feature>
<organism evidence="4 5">
    <name type="scientific">Gymnopilus junonius</name>
    <name type="common">Spectacular rustgill mushroom</name>
    <name type="synonym">Gymnopilus spectabilis subsp. junonius</name>
    <dbReference type="NCBI Taxonomy" id="109634"/>
    <lineage>
        <taxon>Eukaryota</taxon>
        <taxon>Fungi</taxon>
        <taxon>Dikarya</taxon>
        <taxon>Basidiomycota</taxon>
        <taxon>Agaricomycotina</taxon>
        <taxon>Agaricomycetes</taxon>
        <taxon>Agaricomycetidae</taxon>
        <taxon>Agaricales</taxon>
        <taxon>Agaricineae</taxon>
        <taxon>Hymenogastraceae</taxon>
        <taxon>Gymnopilus</taxon>
    </lineage>
</organism>
<dbReference type="EMBL" id="JADNYJ010000004">
    <property type="protein sequence ID" value="KAF8911678.1"/>
    <property type="molecule type" value="Genomic_DNA"/>
</dbReference>